<keyword evidence="3" id="KW-1185">Reference proteome</keyword>
<feature type="transmembrane region" description="Helical" evidence="1">
    <location>
        <begin position="84"/>
        <end position="107"/>
    </location>
</feature>
<keyword evidence="1" id="KW-0472">Membrane</keyword>
<feature type="transmembrane region" description="Helical" evidence="1">
    <location>
        <begin position="35"/>
        <end position="54"/>
    </location>
</feature>
<keyword evidence="1" id="KW-0812">Transmembrane</keyword>
<feature type="transmembrane region" description="Helical" evidence="1">
    <location>
        <begin position="114"/>
        <end position="133"/>
    </location>
</feature>
<sequence>MKWRSRLLLAVGGLGFFGVPALFFAGVTSRLTDTIGVAGFSAIPVAVVVIESLSRDDTMRLLLPSLAGLGGLLLLLPLEMPADTAGWIPFGGLIVTVLLIAALSVWLHKALQGVGFAEATAAVCLPPGLGLLLCGHGGQGFGGLPGAWILVSGAVSTLLTVWLLREMRPVRFAARYLIVPLLVLAVGFVLWTPRFTIRMGCGIALLTCGAALLLMLRCDDKSEVLSLR</sequence>
<gene>
    <name evidence="2" type="ORF">GCM10011507_11330</name>
</gene>
<feature type="transmembrane region" description="Helical" evidence="1">
    <location>
        <begin position="172"/>
        <end position="191"/>
    </location>
</feature>
<evidence type="ECO:0000256" key="1">
    <source>
        <dbReference type="SAM" id="Phobius"/>
    </source>
</evidence>
<feature type="transmembrane region" description="Helical" evidence="1">
    <location>
        <begin position="61"/>
        <end position="78"/>
    </location>
</feature>
<protein>
    <submittedName>
        <fullName evidence="2">Uncharacterized protein</fullName>
    </submittedName>
</protein>
<reference evidence="2" key="2">
    <citation type="submission" date="2020-09" db="EMBL/GenBank/DDBJ databases">
        <authorList>
            <person name="Sun Q."/>
            <person name="Zhou Y."/>
        </authorList>
    </citation>
    <scope>NUCLEOTIDE SEQUENCE</scope>
    <source>
        <strain evidence="2">CGMCC 1.15447</strain>
    </source>
</reference>
<comment type="caution">
    <text evidence="2">The sequence shown here is derived from an EMBL/GenBank/DDBJ whole genome shotgun (WGS) entry which is preliminary data.</text>
</comment>
<dbReference type="EMBL" id="BMJB01000001">
    <property type="protein sequence ID" value="GGA61559.1"/>
    <property type="molecule type" value="Genomic_DNA"/>
</dbReference>
<name>A0A916RMD7_9BACT</name>
<proteinExistence type="predicted"/>
<evidence type="ECO:0000313" key="3">
    <source>
        <dbReference type="Proteomes" id="UP000648801"/>
    </source>
</evidence>
<feature type="transmembrane region" description="Helical" evidence="1">
    <location>
        <begin position="145"/>
        <end position="165"/>
    </location>
</feature>
<dbReference type="AlphaFoldDB" id="A0A916RMD7"/>
<reference evidence="2" key="1">
    <citation type="journal article" date="2014" name="Int. J. Syst. Evol. Microbiol.">
        <title>Complete genome sequence of Corynebacterium casei LMG S-19264T (=DSM 44701T), isolated from a smear-ripened cheese.</title>
        <authorList>
            <consortium name="US DOE Joint Genome Institute (JGI-PGF)"/>
            <person name="Walter F."/>
            <person name="Albersmeier A."/>
            <person name="Kalinowski J."/>
            <person name="Ruckert C."/>
        </authorList>
    </citation>
    <scope>NUCLEOTIDE SEQUENCE</scope>
    <source>
        <strain evidence="2">CGMCC 1.15447</strain>
    </source>
</reference>
<feature type="transmembrane region" description="Helical" evidence="1">
    <location>
        <begin position="197"/>
        <end position="216"/>
    </location>
</feature>
<accession>A0A916RMD7</accession>
<organism evidence="2 3">
    <name type="scientific">Edaphobacter acidisoli</name>
    <dbReference type="NCBI Taxonomy" id="2040573"/>
    <lineage>
        <taxon>Bacteria</taxon>
        <taxon>Pseudomonadati</taxon>
        <taxon>Acidobacteriota</taxon>
        <taxon>Terriglobia</taxon>
        <taxon>Terriglobales</taxon>
        <taxon>Acidobacteriaceae</taxon>
        <taxon>Edaphobacter</taxon>
    </lineage>
</organism>
<keyword evidence="1" id="KW-1133">Transmembrane helix</keyword>
<evidence type="ECO:0000313" key="2">
    <source>
        <dbReference type="EMBL" id="GGA61559.1"/>
    </source>
</evidence>
<dbReference type="Proteomes" id="UP000648801">
    <property type="component" value="Unassembled WGS sequence"/>
</dbReference>